<dbReference type="GO" id="GO:0020037">
    <property type="term" value="F:heme binding"/>
    <property type="evidence" value="ECO:0007669"/>
    <property type="project" value="InterPro"/>
</dbReference>
<reference evidence="5" key="1">
    <citation type="submission" date="2018-05" db="EMBL/GenBank/DDBJ databases">
        <authorList>
            <person name="Lanie J.A."/>
            <person name="Ng W.-L."/>
            <person name="Kazmierczak K.M."/>
            <person name="Andrzejewski T.M."/>
            <person name="Davidsen T.M."/>
            <person name="Wayne K.J."/>
            <person name="Tettelin H."/>
            <person name="Glass J.I."/>
            <person name="Rusch D."/>
            <person name="Podicherti R."/>
            <person name="Tsui H.-C.T."/>
            <person name="Winkler M.E."/>
        </authorList>
    </citation>
    <scope>NUCLEOTIDE SEQUENCE</scope>
</reference>
<dbReference type="InterPro" id="IPR036909">
    <property type="entry name" value="Cyt_c-like_dom_sf"/>
</dbReference>
<evidence type="ECO:0000259" key="4">
    <source>
        <dbReference type="PROSITE" id="PS51007"/>
    </source>
</evidence>
<dbReference type="InterPro" id="IPR050597">
    <property type="entry name" value="Cytochrome_c_Oxidase_Subunit"/>
</dbReference>
<gene>
    <name evidence="5" type="ORF">METZ01_LOCUS328838</name>
</gene>
<dbReference type="Pfam" id="PF00034">
    <property type="entry name" value="Cytochrom_C"/>
    <property type="match status" value="1"/>
</dbReference>
<evidence type="ECO:0000313" key="5">
    <source>
        <dbReference type="EMBL" id="SVC75984.1"/>
    </source>
</evidence>
<dbReference type="Pfam" id="PF13442">
    <property type="entry name" value="Cytochrome_CBB3"/>
    <property type="match status" value="1"/>
</dbReference>
<dbReference type="PROSITE" id="PS51007">
    <property type="entry name" value="CYTC"/>
    <property type="match status" value="2"/>
</dbReference>
<dbReference type="InterPro" id="IPR009056">
    <property type="entry name" value="Cyt_c-like_dom"/>
</dbReference>
<dbReference type="EMBL" id="UINC01109276">
    <property type="protein sequence ID" value="SVC75984.1"/>
    <property type="molecule type" value="Genomic_DNA"/>
</dbReference>
<keyword evidence="1" id="KW-0349">Heme</keyword>
<feature type="non-terminal residue" evidence="5">
    <location>
        <position position="288"/>
    </location>
</feature>
<evidence type="ECO:0000256" key="2">
    <source>
        <dbReference type="ARBA" id="ARBA00022723"/>
    </source>
</evidence>
<feature type="domain" description="Cytochrome c" evidence="4">
    <location>
        <begin position="60"/>
        <end position="155"/>
    </location>
</feature>
<dbReference type="AlphaFoldDB" id="A0A382PRM3"/>
<keyword evidence="3" id="KW-0408">Iron</keyword>
<sequence>MSNPPVNFFLSEKYFPPILVLVLLLLPQISQAIESRKIEKLIEDAQSPIEKQTRVKEKQLVLKQGKENYLKYCIHCHGKEGKGDGRASKYINPQPRELSQGIYKFHSTKTNSLPLDEDIVRIIKGGVPGTAMPAWGEILSNEVVNSLVIYIKTFAERFGMELPKQKISIGMEPPFDDFSIAHGKKKYDELRCGRCHGENGEKEGELSKILKSFKGTNWFIYDLSRKDFYKGGSSGVDIYRTLTAGLDGSPMNSYDYISDIERWNIVHFLQSLHSVKKNKKLSTVQKIT</sequence>
<evidence type="ECO:0000256" key="1">
    <source>
        <dbReference type="ARBA" id="ARBA00022617"/>
    </source>
</evidence>
<feature type="domain" description="Cytochrome c" evidence="4">
    <location>
        <begin position="178"/>
        <end position="273"/>
    </location>
</feature>
<protein>
    <recommendedName>
        <fullName evidence="4">Cytochrome c domain-containing protein</fullName>
    </recommendedName>
</protein>
<dbReference type="PANTHER" id="PTHR33751:SF1">
    <property type="entry name" value="CBB3-TYPE CYTOCHROME C OXIDASE SUBUNIT FIXP"/>
    <property type="match status" value="1"/>
</dbReference>
<organism evidence="5">
    <name type="scientific">marine metagenome</name>
    <dbReference type="NCBI Taxonomy" id="408172"/>
    <lineage>
        <taxon>unclassified sequences</taxon>
        <taxon>metagenomes</taxon>
        <taxon>ecological metagenomes</taxon>
    </lineage>
</organism>
<dbReference type="PANTHER" id="PTHR33751">
    <property type="entry name" value="CBB3-TYPE CYTOCHROME C OXIDASE SUBUNIT FIXP"/>
    <property type="match status" value="1"/>
</dbReference>
<name>A0A382PRM3_9ZZZZ</name>
<dbReference type="Gene3D" id="1.10.760.10">
    <property type="entry name" value="Cytochrome c-like domain"/>
    <property type="match status" value="2"/>
</dbReference>
<dbReference type="GO" id="GO:0009055">
    <property type="term" value="F:electron transfer activity"/>
    <property type="evidence" value="ECO:0007669"/>
    <property type="project" value="InterPro"/>
</dbReference>
<evidence type="ECO:0000256" key="3">
    <source>
        <dbReference type="ARBA" id="ARBA00023004"/>
    </source>
</evidence>
<proteinExistence type="predicted"/>
<dbReference type="SUPFAM" id="SSF46626">
    <property type="entry name" value="Cytochrome c"/>
    <property type="match status" value="2"/>
</dbReference>
<keyword evidence="2" id="KW-0479">Metal-binding</keyword>
<dbReference type="GO" id="GO:0046872">
    <property type="term" value="F:metal ion binding"/>
    <property type="evidence" value="ECO:0007669"/>
    <property type="project" value="UniProtKB-KW"/>
</dbReference>
<accession>A0A382PRM3</accession>